<dbReference type="Gene3D" id="1.20.1720.10">
    <property type="entry name" value="Multidrug resistance protein D"/>
    <property type="match status" value="1"/>
</dbReference>
<dbReference type="PROSITE" id="PS50850">
    <property type="entry name" value="MFS"/>
    <property type="match status" value="1"/>
</dbReference>
<keyword evidence="7" id="KW-0472">Membrane</keyword>
<evidence type="ECO:0000313" key="8">
    <source>
        <dbReference type="EMBL" id="SDC07233.1"/>
    </source>
</evidence>
<protein>
    <submittedName>
        <fullName evidence="8">Drug resistance transporter, EmrB/QacA subfamily</fullName>
    </submittedName>
</protein>
<dbReference type="FunFam" id="1.20.1720.10:FF:000004">
    <property type="entry name" value="EmrB/QacA family drug resistance transporter"/>
    <property type="match status" value="1"/>
</dbReference>
<dbReference type="Pfam" id="PF07690">
    <property type="entry name" value="MFS_1"/>
    <property type="match status" value="1"/>
</dbReference>
<proteinExistence type="inferred from homology"/>
<keyword evidence="6" id="KW-1133">Transmembrane helix</keyword>
<keyword evidence="9" id="KW-1185">Reference proteome</keyword>
<dbReference type="EMBL" id="FMZE01000001">
    <property type="protein sequence ID" value="SDC07233.1"/>
    <property type="molecule type" value="Genomic_DNA"/>
</dbReference>
<comment type="subcellular location">
    <subcellularLocation>
        <location evidence="1">Cell membrane</location>
        <topology evidence="1">Multi-pass membrane protein</topology>
    </subcellularLocation>
</comment>
<keyword evidence="5" id="KW-0812">Transmembrane</keyword>
<dbReference type="NCBIfam" id="TIGR00711">
    <property type="entry name" value="efflux_EmrB"/>
    <property type="match status" value="1"/>
</dbReference>
<dbReference type="InterPro" id="IPR036259">
    <property type="entry name" value="MFS_trans_sf"/>
</dbReference>
<dbReference type="PANTHER" id="PTHR23501:SF197">
    <property type="entry name" value="COMD"/>
    <property type="match status" value="1"/>
</dbReference>
<dbReference type="RefSeq" id="WP_245865951.1">
    <property type="nucleotide sequence ID" value="NZ_CP016353.1"/>
</dbReference>
<dbReference type="Proteomes" id="UP000199494">
    <property type="component" value="Unassembled WGS sequence"/>
</dbReference>
<evidence type="ECO:0000256" key="4">
    <source>
        <dbReference type="ARBA" id="ARBA00022475"/>
    </source>
</evidence>
<dbReference type="SUPFAM" id="SSF103473">
    <property type="entry name" value="MFS general substrate transporter"/>
    <property type="match status" value="1"/>
</dbReference>
<reference evidence="8 9" key="1">
    <citation type="submission" date="2016-10" db="EMBL/GenBank/DDBJ databases">
        <authorList>
            <person name="de Groot N.N."/>
        </authorList>
    </citation>
    <scope>NUCLEOTIDE SEQUENCE [LARGE SCALE GENOMIC DNA]</scope>
    <source>
        <strain evidence="8 9">CGMCC 4.5506</strain>
    </source>
</reference>
<evidence type="ECO:0000256" key="7">
    <source>
        <dbReference type="ARBA" id="ARBA00023136"/>
    </source>
</evidence>
<comment type="similarity">
    <text evidence="2">Belongs to the major facilitator superfamily. TCR/Tet family.</text>
</comment>
<accession>A0A1G6ILA7</accession>
<keyword evidence="3" id="KW-0813">Transport</keyword>
<dbReference type="Gene3D" id="1.20.1250.20">
    <property type="entry name" value="MFS general substrate transporter like domains"/>
    <property type="match status" value="1"/>
</dbReference>
<dbReference type="PANTHER" id="PTHR23501">
    <property type="entry name" value="MAJOR FACILITATOR SUPERFAMILY"/>
    <property type="match status" value="1"/>
</dbReference>
<keyword evidence="4" id="KW-1003">Cell membrane</keyword>
<name>A0A1G6ILA7_9PSEU</name>
<dbReference type="InterPro" id="IPR011701">
    <property type="entry name" value="MFS"/>
</dbReference>
<evidence type="ECO:0000256" key="2">
    <source>
        <dbReference type="ARBA" id="ARBA00007520"/>
    </source>
</evidence>
<dbReference type="AlphaFoldDB" id="A0A1G6ILA7"/>
<sequence>MSTAVSAGPAFTKRQIGAIFTSLMLAMFMASLDQTIVSTAMPTIVGELQGIEHQAWMITAYLLAVTVAMPLYGKLGDLIGRKNLFVSAIAIFLVGSLLCALAGSMTMLIFARGVQGLGGGGLMILAQAIIADVVPARERGKYMGLFGAVFGLSSVGGPLLGGFFTDHLDWRWCFWVNLPLGAIALIVAIVTLKLPKSDVGKPKIDYVGSAFMAIAVTCLILVTSWGGKDYAWTSPVILWLSVAFVVSTVLFVYVENKVAEPIVPLRLFKDSVFALSTVASVIVGFAMLGAAAFLPTFLQMVSGENATNSGLLMLPMMGGLLITTIVSGQLITKTGKYKIYPIAGSAIAFAGMLLLATMTAETPVWQSGLYMFVLGAGIGSMMQVFVLVVQNAVPSKDVGTATSTNNFFREIGASIGTAVFGSIFVARLTERLGDMPEELRTGAGELGQVDPNAITPQFVHSLPEGLRNFFVDSYADSLTPTFLYLAPLFLASLVICLFIKERPLATETSHGGSASDDAAEEVPVRT</sequence>
<dbReference type="CDD" id="cd17502">
    <property type="entry name" value="MFS_Azr1_MDR_like"/>
    <property type="match status" value="1"/>
</dbReference>
<evidence type="ECO:0000256" key="1">
    <source>
        <dbReference type="ARBA" id="ARBA00004651"/>
    </source>
</evidence>
<dbReference type="InterPro" id="IPR020846">
    <property type="entry name" value="MFS_dom"/>
</dbReference>
<evidence type="ECO:0000313" key="9">
    <source>
        <dbReference type="Proteomes" id="UP000199494"/>
    </source>
</evidence>
<gene>
    <name evidence="8" type="ORF">SAMN05421630_101318</name>
</gene>
<dbReference type="InterPro" id="IPR004638">
    <property type="entry name" value="EmrB-like"/>
</dbReference>
<dbReference type="GO" id="GO:0005886">
    <property type="term" value="C:plasma membrane"/>
    <property type="evidence" value="ECO:0007669"/>
    <property type="project" value="UniProtKB-SubCell"/>
</dbReference>
<evidence type="ECO:0000256" key="3">
    <source>
        <dbReference type="ARBA" id="ARBA00022448"/>
    </source>
</evidence>
<organism evidence="8 9">
    <name type="scientific">Prauserella marina</name>
    <dbReference type="NCBI Taxonomy" id="530584"/>
    <lineage>
        <taxon>Bacteria</taxon>
        <taxon>Bacillati</taxon>
        <taxon>Actinomycetota</taxon>
        <taxon>Actinomycetes</taxon>
        <taxon>Pseudonocardiales</taxon>
        <taxon>Pseudonocardiaceae</taxon>
        <taxon>Prauserella</taxon>
    </lineage>
</organism>
<dbReference type="PRINTS" id="PR01036">
    <property type="entry name" value="TCRTETB"/>
</dbReference>
<evidence type="ECO:0000256" key="5">
    <source>
        <dbReference type="ARBA" id="ARBA00022692"/>
    </source>
</evidence>
<evidence type="ECO:0000256" key="6">
    <source>
        <dbReference type="ARBA" id="ARBA00022989"/>
    </source>
</evidence>
<dbReference type="STRING" id="530584.SAMN05421630_101318"/>
<dbReference type="GO" id="GO:0022857">
    <property type="term" value="F:transmembrane transporter activity"/>
    <property type="evidence" value="ECO:0007669"/>
    <property type="project" value="InterPro"/>
</dbReference>